<sequence length="245" mass="25204">MPARFSGPPESGNGGWVSGHLAQDVTTSPDLPAVTVRLRTPPPLDRAMAARTVPRGPDGASTVELFDGDLLVAQAQAAQGPSRDGIPGPVSFVAAQAAGERYEGLEGHPFPTCYSCGTGRSADDGLRLQPGRVNGSDTYACAWVPADDVDAETVWAALDCPGGWASGIAGRPMVLGTMTARVDSLPSVGEPHVVMAWQRGEEGRKHHSGTALYAADGTLLAQAEATWIAIDPTTIRPASPAGGTA</sequence>
<protein>
    <recommendedName>
        <fullName evidence="4">Thioesterase family protein</fullName>
    </recommendedName>
</protein>
<evidence type="ECO:0000313" key="3">
    <source>
        <dbReference type="Proteomes" id="UP001501326"/>
    </source>
</evidence>
<dbReference type="InterPro" id="IPR029069">
    <property type="entry name" value="HotDog_dom_sf"/>
</dbReference>
<proteinExistence type="predicted"/>
<reference evidence="2 3" key="1">
    <citation type="journal article" date="2019" name="Int. J. Syst. Evol. Microbiol.">
        <title>The Global Catalogue of Microorganisms (GCM) 10K type strain sequencing project: providing services to taxonomists for standard genome sequencing and annotation.</title>
        <authorList>
            <consortium name="The Broad Institute Genomics Platform"/>
            <consortium name="The Broad Institute Genome Sequencing Center for Infectious Disease"/>
            <person name="Wu L."/>
            <person name="Ma J."/>
        </authorList>
    </citation>
    <scope>NUCLEOTIDE SEQUENCE [LARGE SCALE GENOMIC DNA]</scope>
    <source>
        <strain evidence="2 3">JCM 16378</strain>
    </source>
</reference>
<name>A0ABN3US01_9MICO</name>
<comment type="caution">
    <text evidence="2">The sequence shown here is derived from an EMBL/GenBank/DDBJ whole genome shotgun (WGS) entry which is preliminary data.</text>
</comment>
<organism evidence="2 3">
    <name type="scientific">Pedococcus aerophilus</name>
    <dbReference type="NCBI Taxonomy" id="436356"/>
    <lineage>
        <taxon>Bacteria</taxon>
        <taxon>Bacillati</taxon>
        <taxon>Actinomycetota</taxon>
        <taxon>Actinomycetes</taxon>
        <taxon>Micrococcales</taxon>
        <taxon>Intrasporangiaceae</taxon>
        <taxon>Pedococcus</taxon>
    </lineage>
</organism>
<evidence type="ECO:0008006" key="4">
    <source>
        <dbReference type="Google" id="ProtNLM"/>
    </source>
</evidence>
<dbReference type="SUPFAM" id="SSF54637">
    <property type="entry name" value="Thioesterase/thiol ester dehydrase-isomerase"/>
    <property type="match status" value="1"/>
</dbReference>
<evidence type="ECO:0000256" key="1">
    <source>
        <dbReference type="SAM" id="MobiDB-lite"/>
    </source>
</evidence>
<dbReference type="EMBL" id="BAAARN010000003">
    <property type="protein sequence ID" value="GAA2737395.1"/>
    <property type="molecule type" value="Genomic_DNA"/>
</dbReference>
<accession>A0ABN3US01</accession>
<dbReference type="Gene3D" id="3.10.129.10">
    <property type="entry name" value="Hotdog Thioesterase"/>
    <property type="match status" value="1"/>
</dbReference>
<evidence type="ECO:0000313" key="2">
    <source>
        <dbReference type="EMBL" id="GAA2737395.1"/>
    </source>
</evidence>
<keyword evidence="3" id="KW-1185">Reference proteome</keyword>
<gene>
    <name evidence="2" type="ORF">GCM10009867_24370</name>
</gene>
<feature type="region of interest" description="Disordered" evidence="1">
    <location>
        <begin position="1"/>
        <end position="32"/>
    </location>
</feature>
<dbReference type="Proteomes" id="UP001501326">
    <property type="component" value="Unassembled WGS sequence"/>
</dbReference>